<feature type="transmembrane region" description="Helical" evidence="1">
    <location>
        <begin position="71"/>
        <end position="91"/>
    </location>
</feature>
<name>B8MJT4_TALSN</name>
<dbReference type="AlphaFoldDB" id="B8MJT4"/>
<dbReference type="HOGENOM" id="CLU_1836479_0_0_1"/>
<keyword evidence="1" id="KW-0472">Membrane</keyword>
<evidence type="ECO:0000313" key="2">
    <source>
        <dbReference type="EMBL" id="EED14751.1"/>
    </source>
</evidence>
<protein>
    <submittedName>
        <fullName evidence="2">Uncharacterized protein</fullName>
    </submittedName>
</protein>
<gene>
    <name evidence="2" type="ORF">TSTA_042260</name>
</gene>
<proteinExistence type="predicted"/>
<dbReference type="Proteomes" id="UP000001745">
    <property type="component" value="Unassembled WGS sequence"/>
</dbReference>
<organism evidence="2 3">
    <name type="scientific">Talaromyces stipitatus (strain ATCC 10500 / CBS 375.48 / QM 6759 / NRRL 1006)</name>
    <name type="common">Penicillium stipitatum</name>
    <dbReference type="NCBI Taxonomy" id="441959"/>
    <lineage>
        <taxon>Eukaryota</taxon>
        <taxon>Fungi</taxon>
        <taxon>Dikarya</taxon>
        <taxon>Ascomycota</taxon>
        <taxon>Pezizomycotina</taxon>
        <taxon>Eurotiomycetes</taxon>
        <taxon>Eurotiomycetidae</taxon>
        <taxon>Eurotiales</taxon>
        <taxon>Trichocomaceae</taxon>
        <taxon>Talaromyces</taxon>
        <taxon>Talaromyces sect. Talaromyces</taxon>
    </lineage>
</organism>
<dbReference type="RefSeq" id="XP_002484704.1">
    <property type="nucleotide sequence ID" value="XM_002484659.1"/>
</dbReference>
<dbReference type="VEuPathDB" id="FungiDB:TSTA_042260"/>
<keyword evidence="1" id="KW-1133">Transmembrane helix</keyword>
<dbReference type="EMBL" id="EQ962657">
    <property type="protein sequence ID" value="EED14751.1"/>
    <property type="molecule type" value="Genomic_DNA"/>
</dbReference>
<sequence>MENITFCEETKFGPQVSRCRGNFDFTLFFEEFFLSILLSVLLLLALPVRYRHLYKKRTKEGRPKSCLVGQTTICPSICVITALFSGCLVLTSDSAKTNITCSSGVDARSIYRVATAISFRESLCDLTSSIELLLILVIAI</sequence>
<evidence type="ECO:0000256" key="1">
    <source>
        <dbReference type="SAM" id="Phobius"/>
    </source>
</evidence>
<keyword evidence="1" id="KW-0812">Transmembrane</keyword>
<dbReference type="GeneID" id="8103003"/>
<feature type="transmembrane region" description="Helical" evidence="1">
    <location>
        <begin position="32"/>
        <end position="50"/>
    </location>
</feature>
<dbReference type="InParanoid" id="B8MJT4"/>
<evidence type="ECO:0000313" key="3">
    <source>
        <dbReference type="Proteomes" id="UP000001745"/>
    </source>
</evidence>
<reference evidence="3" key="1">
    <citation type="journal article" date="2015" name="Genome Announc.">
        <title>Genome sequence of the AIDS-associated pathogen Penicillium marneffei (ATCC18224) and its near taxonomic relative Talaromyces stipitatus (ATCC10500).</title>
        <authorList>
            <person name="Nierman W.C."/>
            <person name="Fedorova-Abrams N.D."/>
            <person name="Andrianopoulos A."/>
        </authorList>
    </citation>
    <scope>NUCLEOTIDE SEQUENCE [LARGE SCALE GENOMIC DNA]</scope>
    <source>
        <strain evidence="3">ATCC 10500 / CBS 375.48 / QM 6759 / NRRL 1006</strain>
    </source>
</reference>
<accession>B8MJT4</accession>
<keyword evidence="3" id="KW-1185">Reference proteome</keyword>
<dbReference type="STRING" id="441959.B8MJT4"/>